<accession>A0A150B2Q9</accession>
<evidence type="ECO:0000313" key="2">
    <source>
        <dbReference type="Proteomes" id="UP000075591"/>
    </source>
</evidence>
<comment type="caution">
    <text evidence="1">The sequence shown here is derived from an EMBL/GenBank/DDBJ whole genome shotgun (WGS) entry which is preliminary data.</text>
</comment>
<reference evidence="1 2" key="1">
    <citation type="submission" date="2015-12" db="EMBL/GenBank/DDBJ databases">
        <title>Bacillus cereus Group isolate.</title>
        <authorList>
            <person name="Kovac J."/>
        </authorList>
    </citation>
    <scope>NUCLEOTIDE SEQUENCE [LARGE SCALE GENOMIC DNA]</scope>
    <source>
        <strain evidence="1 2">FSL W8-0275</strain>
    </source>
</reference>
<dbReference type="Proteomes" id="UP000075591">
    <property type="component" value="Unassembled WGS sequence"/>
</dbReference>
<proteinExistence type="predicted"/>
<protein>
    <submittedName>
        <fullName evidence="1">Uncharacterized protein</fullName>
    </submittedName>
</protein>
<gene>
    <name evidence="1" type="ORF">AT274_04225</name>
</gene>
<organism evidence="1 2">
    <name type="scientific">Bacillus cereus</name>
    <dbReference type="NCBI Taxonomy" id="1396"/>
    <lineage>
        <taxon>Bacteria</taxon>
        <taxon>Bacillati</taxon>
        <taxon>Bacillota</taxon>
        <taxon>Bacilli</taxon>
        <taxon>Bacillales</taxon>
        <taxon>Bacillaceae</taxon>
        <taxon>Bacillus</taxon>
        <taxon>Bacillus cereus group</taxon>
    </lineage>
</organism>
<dbReference type="PATRIC" id="fig|1396.422.peg.5566"/>
<dbReference type="EMBL" id="LOMT01000101">
    <property type="protein sequence ID" value="KXX95505.1"/>
    <property type="molecule type" value="Genomic_DNA"/>
</dbReference>
<sequence length="156" mass="18395">MYLNQYSQQYNNNIKYVLESYHEFVTGMVIAAAGYSEHESEREAERNIVEKAFENVTGFYLDRDFDEEVIECVTILEDLGFKKPFISINLASNITLLEIGLRKMEEALLSYKKHRGNNGEFAINELNCTLSDEYMMKIIEPFCKWKENMLNHIYKY</sequence>
<dbReference type="AlphaFoldDB" id="A0A150B2Q9"/>
<dbReference type="RefSeq" id="WP_000281181.1">
    <property type="nucleotide sequence ID" value="NZ_CP009595.1"/>
</dbReference>
<evidence type="ECO:0000313" key="1">
    <source>
        <dbReference type="EMBL" id="KXX95505.1"/>
    </source>
</evidence>
<name>A0A150B2Q9_BACCE</name>